<comment type="caution">
    <text evidence="7">The sequence shown here is derived from an EMBL/GenBank/DDBJ whole genome shotgun (WGS) entry which is preliminary data.</text>
</comment>
<dbReference type="InterPro" id="IPR020084">
    <property type="entry name" value="NUDIX_hydrolase_CS"/>
</dbReference>
<dbReference type="RefSeq" id="WP_344289305.1">
    <property type="nucleotide sequence ID" value="NZ_BAAAPF010000036.1"/>
</dbReference>
<evidence type="ECO:0000313" key="7">
    <source>
        <dbReference type="EMBL" id="GAA2117310.1"/>
    </source>
</evidence>
<evidence type="ECO:0000256" key="2">
    <source>
        <dbReference type="ARBA" id="ARBA00005582"/>
    </source>
</evidence>
<comment type="cofactor">
    <cofactor evidence="1">
        <name>Mg(2+)</name>
        <dbReference type="ChEBI" id="CHEBI:18420"/>
    </cofactor>
</comment>
<dbReference type="SUPFAM" id="SSF55811">
    <property type="entry name" value="Nudix"/>
    <property type="match status" value="1"/>
</dbReference>
<dbReference type="CDD" id="cd04685">
    <property type="entry name" value="NUDIX_Hydrolase"/>
    <property type="match status" value="1"/>
</dbReference>
<keyword evidence="8" id="KW-1185">Reference proteome</keyword>
<reference evidence="7 8" key="1">
    <citation type="journal article" date="2019" name="Int. J. Syst. Evol. Microbiol.">
        <title>The Global Catalogue of Microorganisms (GCM) 10K type strain sequencing project: providing services to taxonomists for standard genome sequencing and annotation.</title>
        <authorList>
            <consortium name="The Broad Institute Genomics Platform"/>
            <consortium name="The Broad Institute Genome Sequencing Center for Infectious Disease"/>
            <person name="Wu L."/>
            <person name="Ma J."/>
        </authorList>
    </citation>
    <scope>NUCLEOTIDE SEQUENCE [LARGE SCALE GENOMIC DNA]</scope>
    <source>
        <strain evidence="7 8">JCM 15481</strain>
    </source>
</reference>
<evidence type="ECO:0000256" key="4">
    <source>
        <dbReference type="ARBA" id="ARBA00022842"/>
    </source>
</evidence>
<dbReference type="Pfam" id="PF00293">
    <property type="entry name" value="NUDIX"/>
    <property type="match status" value="1"/>
</dbReference>
<evidence type="ECO:0000259" key="6">
    <source>
        <dbReference type="PROSITE" id="PS51462"/>
    </source>
</evidence>
<dbReference type="EMBL" id="BAAAPF010000036">
    <property type="protein sequence ID" value="GAA2117310.1"/>
    <property type="molecule type" value="Genomic_DNA"/>
</dbReference>
<evidence type="ECO:0000256" key="3">
    <source>
        <dbReference type="ARBA" id="ARBA00022801"/>
    </source>
</evidence>
<evidence type="ECO:0000256" key="5">
    <source>
        <dbReference type="RuleBase" id="RU003476"/>
    </source>
</evidence>
<feature type="domain" description="Nudix hydrolase" evidence="6">
    <location>
        <begin position="3"/>
        <end position="140"/>
    </location>
</feature>
<name>A0ABN2XXS1_9ACTN</name>
<dbReference type="PROSITE" id="PS51462">
    <property type="entry name" value="NUDIX"/>
    <property type="match status" value="1"/>
</dbReference>
<dbReference type="PROSITE" id="PS00893">
    <property type="entry name" value="NUDIX_BOX"/>
    <property type="match status" value="1"/>
</dbReference>
<dbReference type="Proteomes" id="UP001500443">
    <property type="component" value="Unassembled WGS sequence"/>
</dbReference>
<comment type="similarity">
    <text evidence="2 5">Belongs to the Nudix hydrolase family.</text>
</comment>
<organism evidence="7 8">
    <name type="scientific">Streptomyces synnematoformans</name>
    <dbReference type="NCBI Taxonomy" id="415721"/>
    <lineage>
        <taxon>Bacteria</taxon>
        <taxon>Bacillati</taxon>
        <taxon>Actinomycetota</taxon>
        <taxon>Actinomycetes</taxon>
        <taxon>Kitasatosporales</taxon>
        <taxon>Streptomycetaceae</taxon>
        <taxon>Streptomyces</taxon>
    </lineage>
</organism>
<proteinExistence type="inferred from homology"/>
<sequence length="160" mass="17700">MRTPRRAARLALLDPTGAIFMFRYDDAEAGIHWATPGGGLDPGESPRAGAVRELHEETGWTDVEAGELLCTWEHDFTRLGVPVRQHEHIYLAAGARREPTPEAVARHPEDRILGWRWWPPAEQADPYEPLWPPPLATLLAGPRGGPVDLGYLPVAPSHTP</sequence>
<dbReference type="InterPro" id="IPR015797">
    <property type="entry name" value="NUDIX_hydrolase-like_dom_sf"/>
</dbReference>
<gene>
    <name evidence="7" type="ORF">GCM10009802_18290</name>
</gene>
<dbReference type="InterPro" id="IPR000086">
    <property type="entry name" value="NUDIX_hydrolase_dom"/>
</dbReference>
<keyword evidence="4" id="KW-0460">Magnesium</keyword>
<dbReference type="PRINTS" id="PR00502">
    <property type="entry name" value="NUDIXFAMILY"/>
</dbReference>
<evidence type="ECO:0000256" key="1">
    <source>
        <dbReference type="ARBA" id="ARBA00001946"/>
    </source>
</evidence>
<evidence type="ECO:0000313" key="8">
    <source>
        <dbReference type="Proteomes" id="UP001500443"/>
    </source>
</evidence>
<dbReference type="InterPro" id="IPR020476">
    <property type="entry name" value="Nudix_hydrolase"/>
</dbReference>
<protein>
    <recommendedName>
        <fullName evidence="6">Nudix hydrolase domain-containing protein</fullName>
    </recommendedName>
</protein>
<keyword evidence="3 5" id="KW-0378">Hydrolase</keyword>
<dbReference type="Gene3D" id="3.90.79.10">
    <property type="entry name" value="Nucleoside Triphosphate Pyrophosphohydrolase"/>
    <property type="match status" value="1"/>
</dbReference>
<dbReference type="PANTHER" id="PTHR43046:SF12">
    <property type="entry name" value="GDP-MANNOSE MANNOSYL HYDROLASE"/>
    <property type="match status" value="1"/>
</dbReference>
<accession>A0ABN2XXS1</accession>
<dbReference type="PANTHER" id="PTHR43046">
    <property type="entry name" value="GDP-MANNOSE MANNOSYL HYDROLASE"/>
    <property type="match status" value="1"/>
</dbReference>